<dbReference type="InterPro" id="IPR021864">
    <property type="entry name" value="DUF3475"/>
</dbReference>
<dbReference type="PANTHER" id="PTHR31730:SF34">
    <property type="entry name" value="DUF668 DOMAIN-CONTAINING PROTEIN"/>
    <property type="match status" value="1"/>
</dbReference>
<feature type="domain" description="DUF668" evidence="2">
    <location>
        <begin position="483"/>
        <end position="603"/>
    </location>
</feature>
<organism evidence="4 5">
    <name type="scientific">Solanum commersonii</name>
    <name type="common">Commerson's wild potato</name>
    <name type="synonym">Commerson's nightshade</name>
    <dbReference type="NCBI Taxonomy" id="4109"/>
    <lineage>
        <taxon>Eukaryota</taxon>
        <taxon>Viridiplantae</taxon>
        <taxon>Streptophyta</taxon>
        <taxon>Embryophyta</taxon>
        <taxon>Tracheophyta</taxon>
        <taxon>Spermatophyta</taxon>
        <taxon>Magnoliopsida</taxon>
        <taxon>eudicotyledons</taxon>
        <taxon>Gunneridae</taxon>
        <taxon>Pentapetalae</taxon>
        <taxon>asterids</taxon>
        <taxon>lamiids</taxon>
        <taxon>Solanales</taxon>
        <taxon>Solanaceae</taxon>
        <taxon>Solanoideae</taxon>
        <taxon>Solaneae</taxon>
        <taxon>Solanum</taxon>
    </lineage>
</organism>
<sequence>MGGLCSRRATSENTTGRSIPHVNGHFNYGAGTVYQSHRLPSQANNDSVQSPLEESTENQPSESVFSFPELNAASHGVDMDAINDGIPRLSRVLSNKARPTRSKQVAMAKAPQRGKDDIDNSVTFCKLHLQVRAKLPPRPSLSGKRWRICGLGRRFKPHTMQSKACFPSNKSLFGFDLVDSNFRTSEVSSFIHAHVSEVSSLLGRAGTVGLGKAVDVLDTLGSSMTNLNLSGGFASSMATKGNKISILAFEVANTIVKGANLMYSLSNENIKHLKEVVLPSEGVQLLISKDMDELFRIAAADKRDELKIFSCEVVRFGNSCKDPQWHNLDRYFEKLESELTPHKQLKEEAETVMLHLMTLVQYSAELYHELHALDRIEQDCRRKAQEEDTSNATQKGDSLAILRAELKSQKKHVKSLKKKSLWSKILEEVAIQSCFIFYFDLKFDTGNVVMEKLVDIVHFLHLEIHAAFGNTDGDRPIKNNHQRLGSAGLALHYANIITQIDTLVTRSGSVPPNTRDALYQGLPPSIKSALRFKLQSFQLKEEVLFILSFKGFLWGILKFLPSRPLNVSYTPDTLIVQLTVQQIKAEMEKTLQWLVPMATNTTKAHHGFGWVGEWANTGKPAGQTDLLRIETLYHADKEKTEAYILELVVWLHYLVTQSRSSTNGGIRSPVKSPCGYPNQKMNQLTHKPSSPSSTLTIEDQEMLRDVSKRKLTPGISKSQEFDTARTRLSKFHRLSKSSNHSPIRETKKDPFPIRRPSSVPVIDFDIDRLKALDVIDRVDTIRGT</sequence>
<comment type="caution">
    <text evidence="4">The sequence shown here is derived from an EMBL/GenBank/DDBJ whole genome shotgun (WGS) entry which is preliminary data.</text>
</comment>
<dbReference type="InterPro" id="IPR045021">
    <property type="entry name" value="PSI1/2/3"/>
</dbReference>
<dbReference type="Pfam" id="PF11961">
    <property type="entry name" value="DUF3475"/>
    <property type="match status" value="1"/>
</dbReference>
<dbReference type="Pfam" id="PF05003">
    <property type="entry name" value="DUF668"/>
    <property type="match status" value="1"/>
</dbReference>
<feature type="region of interest" description="Disordered" evidence="1">
    <location>
        <begin position="733"/>
        <end position="754"/>
    </location>
</feature>
<evidence type="ECO:0000313" key="5">
    <source>
        <dbReference type="Proteomes" id="UP000824120"/>
    </source>
</evidence>
<name>A0A9J5YLJ4_SOLCO</name>
<keyword evidence="5" id="KW-1185">Reference proteome</keyword>
<feature type="region of interest" description="Disordered" evidence="1">
    <location>
        <begin position="1"/>
        <end position="23"/>
    </location>
</feature>
<feature type="region of interest" description="Disordered" evidence="1">
    <location>
        <begin position="41"/>
        <end position="63"/>
    </location>
</feature>
<dbReference type="AlphaFoldDB" id="A0A9J5YLJ4"/>
<gene>
    <name evidence="4" type="ORF">H5410_033005</name>
</gene>
<dbReference type="GO" id="GO:0045927">
    <property type="term" value="P:positive regulation of growth"/>
    <property type="evidence" value="ECO:0007669"/>
    <property type="project" value="InterPro"/>
</dbReference>
<evidence type="ECO:0000256" key="1">
    <source>
        <dbReference type="SAM" id="MobiDB-lite"/>
    </source>
</evidence>
<proteinExistence type="predicted"/>
<dbReference type="Proteomes" id="UP000824120">
    <property type="component" value="Chromosome 6"/>
</dbReference>
<feature type="compositionally biased region" description="Basic and acidic residues" evidence="1">
    <location>
        <begin position="742"/>
        <end position="752"/>
    </location>
</feature>
<evidence type="ECO:0000259" key="3">
    <source>
        <dbReference type="Pfam" id="PF11961"/>
    </source>
</evidence>
<feature type="domain" description="DUF3475" evidence="3">
    <location>
        <begin position="246"/>
        <end position="302"/>
    </location>
</feature>
<evidence type="ECO:0000313" key="4">
    <source>
        <dbReference type="EMBL" id="KAG5601635.1"/>
    </source>
</evidence>
<reference evidence="4 5" key="1">
    <citation type="submission" date="2020-09" db="EMBL/GenBank/DDBJ databases">
        <title>De no assembly of potato wild relative species, Solanum commersonii.</title>
        <authorList>
            <person name="Cho K."/>
        </authorList>
    </citation>
    <scope>NUCLEOTIDE SEQUENCE [LARGE SCALE GENOMIC DNA]</scope>
    <source>
        <strain evidence="4">LZ3.2</strain>
        <tissue evidence="4">Leaf</tissue>
    </source>
</reference>
<accession>A0A9J5YLJ4</accession>
<dbReference type="EMBL" id="JACXVP010000006">
    <property type="protein sequence ID" value="KAG5601635.1"/>
    <property type="molecule type" value="Genomic_DNA"/>
</dbReference>
<dbReference type="OrthoDB" id="2020544at2759"/>
<protein>
    <submittedName>
        <fullName evidence="4">Uncharacterized protein</fullName>
    </submittedName>
</protein>
<evidence type="ECO:0000259" key="2">
    <source>
        <dbReference type="Pfam" id="PF05003"/>
    </source>
</evidence>
<dbReference type="PANTHER" id="PTHR31730">
    <property type="entry name" value="OS01G0873900 PROTEIN"/>
    <property type="match status" value="1"/>
</dbReference>
<dbReference type="InterPro" id="IPR007700">
    <property type="entry name" value="DUF668"/>
</dbReference>